<dbReference type="NCBIfam" id="TIGR00159">
    <property type="entry name" value="diadenylate cyclase CdaA"/>
    <property type="match status" value="1"/>
</dbReference>
<evidence type="ECO:0000259" key="11">
    <source>
        <dbReference type="PROSITE" id="PS51794"/>
    </source>
</evidence>
<dbReference type="SUPFAM" id="SSF143597">
    <property type="entry name" value="YojJ-like"/>
    <property type="match status" value="1"/>
</dbReference>
<keyword evidence="13" id="KW-1185">Reference proteome</keyword>
<keyword evidence="7 10" id="KW-0067">ATP-binding</keyword>
<feature type="domain" description="DAC" evidence="11">
    <location>
        <begin position="83"/>
        <end position="242"/>
    </location>
</feature>
<evidence type="ECO:0000313" key="12">
    <source>
        <dbReference type="EMBL" id="ADY14112.1"/>
    </source>
</evidence>
<dbReference type="Proteomes" id="UP000008466">
    <property type="component" value="Chromosome"/>
</dbReference>
<feature type="transmembrane region" description="Helical" evidence="10">
    <location>
        <begin position="41"/>
        <end position="58"/>
    </location>
</feature>
<dbReference type="InterPro" id="IPR036888">
    <property type="entry name" value="DNA_integrity_DisA_N_sf"/>
</dbReference>
<dbReference type="GO" id="GO:0106408">
    <property type="term" value="F:diadenylate cyclase activity"/>
    <property type="evidence" value="ECO:0007669"/>
    <property type="project" value="UniProtKB-EC"/>
</dbReference>
<dbReference type="OrthoDB" id="9807385at2"/>
<accession>F0RSJ8</accession>
<dbReference type="InterPro" id="IPR050338">
    <property type="entry name" value="DisA"/>
</dbReference>
<keyword evidence="9 10" id="KW-0472">Membrane</keyword>
<keyword evidence="6 10" id="KW-0547">Nucleotide-binding</keyword>
<dbReference type="EMBL" id="CP002541">
    <property type="protein sequence ID" value="ADY14112.1"/>
    <property type="molecule type" value="Genomic_DNA"/>
</dbReference>
<evidence type="ECO:0000256" key="4">
    <source>
        <dbReference type="ARBA" id="ARBA00022692"/>
    </source>
</evidence>
<dbReference type="AlphaFoldDB" id="F0RSJ8"/>
<dbReference type="STRING" id="158189.SpiBuddy_2293"/>
<dbReference type="PANTHER" id="PTHR34185:SF1">
    <property type="entry name" value="DIADENYLATE CYCLASE"/>
    <property type="match status" value="1"/>
</dbReference>
<protein>
    <recommendedName>
        <fullName evidence="10">Diadenylate cyclase</fullName>
        <shortName evidence="10">DAC</shortName>
        <ecNumber evidence="10">2.7.7.85</ecNumber>
    </recommendedName>
    <alternativeName>
        <fullName evidence="10">Cyclic-di-AMP synthase</fullName>
        <shortName evidence="10">c-di-AMP synthase</shortName>
    </alternativeName>
</protein>
<evidence type="ECO:0000256" key="9">
    <source>
        <dbReference type="ARBA" id="ARBA00023136"/>
    </source>
</evidence>
<feature type="transmembrane region" description="Helical" evidence="10">
    <location>
        <begin position="12"/>
        <end position="29"/>
    </location>
</feature>
<dbReference type="GO" id="GO:0005524">
    <property type="term" value="F:ATP binding"/>
    <property type="evidence" value="ECO:0007669"/>
    <property type="project" value="UniProtKB-UniRule"/>
</dbReference>
<dbReference type="RefSeq" id="WP_013607961.1">
    <property type="nucleotide sequence ID" value="NC_015152.1"/>
</dbReference>
<organism evidence="12 13">
    <name type="scientific">Sphaerochaeta globosa (strain ATCC BAA-1886 / DSM 22777 / Buddy)</name>
    <name type="common">Spirochaeta sp. (strain Buddy)</name>
    <dbReference type="NCBI Taxonomy" id="158189"/>
    <lineage>
        <taxon>Bacteria</taxon>
        <taxon>Pseudomonadati</taxon>
        <taxon>Spirochaetota</taxon>
        <taxon>Spirochaetia</taxon>
        <taxon>Spirochaetales</taxon>
        <taxon>Sphaerochaetaceae</taxon>
        <taxon>Sphaerochaeta</taxon>
    </lineage>
</organism>
<evidence type="ECO:0000256" key="7">
    <source>
        <dbReference type="ARBA" id="ARBA00022840"/>
    </source>
</evidence>
<comment type="subunit">
    <text evidence="10">Probably a homodimer.</text>
</comment>
<dbReference type="PIRSF" id="PIRSF004793">
    <property type="entry name" value="UCP004793"/>
    <property type="match status" value="1"/>
</dbReference>
<dbReference type="InterPro" id="IPR014046">
    <property type="entry name" value="C-di-AMP_synthase"/>
</dbReference>
<dbReference type="HOGENOM" id="CLU_038561_0_1_12"/>
<evidence type="ECO:0000313" key="13">
    <source>
        <dbReference type="Proteomes" id="UP000008466"/>
    </source>
</evidence>
<gene>
    <name evidence="10" type="primary">dacA</name>
    <name evidence="12" type="ordered locus">SpiBuddy_2293</name>
</gene>
<dbReference type="InterPro" id="IPR034701">
    <property type="entry name" value="CdaA"/>
</dbReference>
<proteinExistence type="inferred from homology"/>
<comment type="caution">
    <text evidence="10">Lacks conserved residue(s) required for the propagation of feature annotation.</text>
</comment>
<keyword evidence="5 10" id="KW-0548">Nucleotidyltransferase</keyword>
<dbReference type="eggNOG" id="COG1624">
    <property type="taxonomic scope" value="Bacteria"/>
</dbReference>
<keyword evidence="4 10" id="KW-0812">Transmembrane</keyword>
<evidence type="ECO:0000256" key="3">
    <source>
        <dbReference type="ARBA" id="ARBA00022679"/>
    </source>
</evidence>
<keyword evidence="10" id="KW-0997">Cell inner membrane</keyword>
<comment type="catalytic activity">
    <reaction evidence="1 10">
        <text>2 ATP = 3',3'-c-di-AMP + 2 diphosphate</text>
        <dbReference type="Rhea" id="RHEA:35655"/>
        <dbReference type="ChEBI" id="CHEBI:30616"/>
        <dbReference type="ChEBI" id="CHEBI:33019"/>
        <dbReference type="ChEBI" id="CHEBI:71500"/>
        <dbReference type="EC" id="2.7.7.85"/>
    </reaction>
</comment>
<sequence length="273" mass="30423">MVFDAMQGLLSFMRPALQVGVLAWVFYRFYVTIAQTKAQQLVKVVVVLFASFAVSYILKLDVLLWMFRYISIPATIFICIVYQPELRRSFTQLWSGGSRLFRIGTQTTSSDQIDSILNACNVLVNKRRGALIVFPRRLGIKNIIDSGTRLNADLSTSLILTVFDHDTPLHDGAMVVQSGRIVAAGCYLPLSEQTDIKKSFGTRHRAALGLAEESDAVVLIVSEETGAISMTYNANLYYDLEAGTIKRMLLALFSYNDITPEELLQEASSDEAE</sequence>
<dbReference type="PANTHER" id="PTHR34185">
    <property type="entry name" value="DIADENYLATE CYCLASE"/>
    <property type="match status" value="1"/>
</dbReference>
<dbReference type="GO" id="GO:0006171">
    <property type="term" value="P:cAMP biosynthetic process"/>
    <property type="evidence" value="ECO:0007669"/>
    <property type="project" value="InterPro"/>
</dbReference>
<dbReference type="PROSITE" id="PS51794">
    <property type="entry name" value="DAC"/>
    <property type="match status" value="1"/>
</dbReference>
<dbReference type="HAMAP" id="MF_01499">
    <property type="entry name" value="DacA"/>
    <property type="match status" value="1"/>
</dbReference>
<evidence type="ECO:0000256" key="10">
    <source>
        <dbReference type="HAMAP-Rule" id="MF_01499"/>
    </source>
</evidence>
<reference evidence="13" key="1">
    <citation type="submission" date="2011-02" db="EMBL/GenBank/DDBJ databases">
        <title>Complete sequence of Spirochaeta sp. Buddy.</title>
        <authorList>
            <person name="Lucas S."/>
            <person name="Copeland A."/>
            <person name="Lapidus A."/>
            <person name="Cheng J.-F."/>
            <person name="Goodwin L."/>
            <person name="Pitluck S."/>
            <person name="Zeytun A."/>
            <person name="Detter J.C."/>
            <person name="Han C."/>
            <person name="Tapia R."/>
            <person name="Land M."/>
            <person name="Hauser L."/>
            <person name="Kyrpides N."/>
            <person name="Ivanova N."/>
            <person name="Mikhailova N."/>
            <person name="Pagani I."/>
            <person name="Ritalahti K.M."/>
            <person name="Loeffler F.E."/>
            <person name="Woyke T."/>
        </authorList>
    </citation>
    <scope>NUCLEOTIDE SEQUENCE [LARGE SCALE GENOMIC DNA]</scope>
    <source>
        <strain evidence="13">ATCC BAA-1886 / DSM 22777 / Buddy</strain>
    </source>
</reference>
<dbReference type="KEGG" id="sbu:SpiBuddy_2293"/>
<dbReference type="Pfam" id="PF02457">
    <property type="entry name" value="DAC"/>
    <property type="match status" value="1"/>
</dbReference>
<dbReference type="InterPro" id="IPR003390">
    <property type="entry name" value="DNA_integrity_scan_DisA_N"/>
</dbReference>
<comment type="function">
    <text evidence="10">Catalyzes the condensation of 2 ATP molecules into cyclic di-AMP (c-di-AMP), a second messenger used to regulate differing processes in different bacteria.</text>
</comment>
<evidence type="ECO:0000256" key="5">
    <source>
        <dbReference type="ARBA" id="ARBA00022695"/>
    </source>
</evidence>
<evidence type="ECO:0000256" key="2">
    <source>
        <dbReference type="ARBA" id="ARBA00022475"/>
    </source>
</evidence>
<keyword evidence="3 10" id="KW-0808">Transferase</keyword>
<keyword evidence="8 10" id="KW-1133">Transmembrane helix</keyword>
<name>F0RSJ8_SPHGB</name>
<keyword evidence="2 10" id="KW-1003">Cell membrane</keyword>
<comment type="similarity">
    <text evidence="10">Belongs to the adenylate cyclase family. DacA/CdaA subfamily.</text>
</comment>
<evidence type="ECO:0000256" key="8">
    <source>
        <dbReference type="ARBA" id="ARBA00022989"/>
    </source>
</evidence>
<evidence type="ECO:0000256" key="6">
    <source>
        <dbReference type="ARBA" id="ARBA00022741"/>
    </source>
</evidence>
<evidence type="ECO:0000256" key="1">
    <source>
        <dbReference type="ARBA" id="ARBA00000877"/>
    </source>
</evidence>
<dbReference type="Gene3D" id="3.40.1700.10">
    <property type="entry name" value="DNA integrity scanning protein, DisA, N-terminal domain"/>
    <property type="match status" value="1"/>
</dbReference>
<dbReference type="GO" id="GO:0004016">
    <property type="term" value="F:adenylate cyclase activity"/>
    <property type="evidence" value="ECO:0007669"/>
    <property type="project" value="UniProtKB-UniRule"/>
</dbReference>
<dbReference type="EC" id="2.7.7.85" evidence="10"/>